<protein>
    <submittedName>
        <fullName evidence="1">Uncharacterized protein</fullName>
    </submittedName>
</protein>
<sequence length="213" mass="24114">MDPSEEVSAQRLVDWWYHNLPEDDPCRARLLKDYQACVARGAHNLDKLAAWIKFVAAVFRVSLVSHDTDIMLMRNKYEPYPQHFRRGQLEDSAIPQILQTPSKGVGLADLPPELLDEIFVYLLLGTNVKYLDPAGETRYKYAFQTPILRSNKYIGACARRFLYSKNKLVMIFHNAAVDSYLPQAIDNAVAIVSGMNGEGQAAWVPYDGKPPLL</sequence>
<proteinExistence type="predicted"/>
<gene>
    <name evidence="1" type="ORF">M8818_004192</name>
</gene>
<reference evidence="1" key="1">
    <citation type="submission" date="2024-02" db="EMBL/GenBank/DDBJ databases">
        <title>Metagenome Assembled Genome of Zalaria obscura JY119.</title>
        <authorList>
            <person name="Vighnesh L."/>
            <person name="Jagadeeshwari U."/>
            <person name="Venkata Ramana C."/>
            <person name="Sasikala C."/>
        </authorList>
    </citation>
    <scope>NUCLEOTIDE SEQUENCE</scope>
    <source>
        <strain evidence="1">JY119</strain>
    </source>
</reference>
<dbReference type="Proteomes" id="UP001320706">
    <property type="component" value="Unassembled WGS sequence"/>
</dbReference>
<comment type="caution">
    <text evidence="1">The sequence shown here is derived from an EMBL/GenBank/DDBJ whole genome shotgun (WGS) entry which is preliminary data.</text>
</comment>
<evidence type="ECO:0000313" key="1">
    <source>
        <dbReference type="EMBL" id="KAK8207939.1"/>
    </source>
</evidence>
<name>A0ACC3SDG5_9PEZI</name>
<organism evidence="1 2">
    <name type="scientific">Zalaria obscura</name>
    <dbReference type="NCBI Taxonomy" id="2024903"/>
    <lineage>
        <taxon>Eukaryota</taxon>
        <taxon>Fungi</taxon>
        <taxon>Dikarya</taxon>
        <taxon>Ascomycota</taxon>
        <taxon>Pezizomycotina</taxon>
        <taxon>Dothideomycetes</taxon>
        <taxon>Dothideomycetidae</taxon>
        <taxon>Dothideales</taxon>
        <taxon>Zalariaceae</taxon>
        <taxon>Zalaria</taxon>
    </lineage>
</organism>
<accession>A0ACC3SDG5</accession>
<keyword evidence="2" id="KW-1185">Reference proteome</keyword>
<dbReference type="EMBL" id="JAMKPW020000020">
    <property type="protein sequence ID" value="KAK8207939.1"/>
    <property type="molecule type" value="Genomic_DNA"/>
</dbReference>
<evidence type="ECO:0000313" key="2">
    <source>
        <dbReference type="Proteomes" id="UP001320706"/>
    </source>
</evidence>